<dbReference type="EMBL" id="JBEFLD010000004">
    <property type="protein sequence ID" value="MEQ6290568.1"/>
    <property type="molecule type" value="Genomic_DNA"/>
</dbReference>
<evidence type="ECO:0008006" key="4">
    <source>
        <dbReference type="Google" id="ProtNLM"/>
    </source>
</evidence>
<keyword evidence="3" id="KW-1185">Reference proteome</keyword>
<organism evidence="2 3">
    <name type="scientific">Vogesella oryzagri</name>
    <dbReference type="NCBI Taxonomy" id="3160864"/>
    <lineage>
        <taxon>Bacteria</taxon>
        <taxon>Pseudomonadati</taxon>
        <taxon>Pseudomonadota</taxon>
        <taxon>Betaproteobacteria</taxon>
        <taxon>Neisseriales</taxon>
        <taxon>Chromobacteriaceae</taxon>
        <taxon>Vogesella</taxon>
    </lineage>
</organism>
<feature type="chain" id="PRO_5046671089" description="C-type lysozyme inhibitor domain-containing protein" evidence="1">
    <location>
        <begin position="18"/>
        <end position="114"/>
    </location>
</feature>
<evidence type="ECO:0000256" key="1">
    <source>
        <dbReference type="SAM" id="SignalP"/>
    </source>
</evidence>
<evidence type="ECO:0000313" key="3">
    <source>
        <dbReference type="Proteomes" id="UP001433638"/>
    </source>
</evidence>
<feature type="signal peptide" evidence="1">
    <location>
        <begin position="1"/>
        <end position="17"/>
    </location>
</feature>
<name>A0ABV1M357_9NEIS</name>
<protein>
    <recommendedName>
        <fullName evidence="4">C-type lysozyme inhibitor domain-containing protein</fullName>
    </recommendedName>
</protein>
<gene>
    <name evidence="2" type="ORF">ABNW52_08070</name>
</gene>
<evidence type="ECO:0000313" key="2">
    <source>
        <dbReference type="EMBL" id="MEQ6290568.1"/>
    </source>
</evidence>
<dbReference type="RefSeq" id="WP_349586183.1">
    <property type="nucleotide sequence ID" value="NZ_JBEFLD010000004.1"/>
</dbReference>
<sequence>MRTLARLSVLLLPLLLAACQPDEPLRGSFRCADQSQFRYNRQSQTVELNRGGASFHGFMDEKRQMVWPKNEGDRSLPDTYALSRKVAGQLMLYGGFAGKGLACHSDAATTAQQP</sequence>
<accession>A0ABV1M357</accession>
<dbReference type="Proteomes" id="UP001433638">
    <property type="component" value="Unassembled WGS sequence"/>
</dbReference>
<keyword evidence="1" id="KW-0732">Signal</keyword>
<reference evidence="2" key="1">
    <citation type="submission" date="2024-06" db="EMBL/GenBank/DDBJ databases">
        <title>Genome sequence of Vogesella sp. MAHUQ-64.</title>
        <authorList>
            <person name="Huq M.A."/>
        </authorList>
    </citation>
    <scope>NUCLEOTIDE SEQUENCE</scope>
    <source>
        <strain evidence="2">MAHUQ-64</strain>
    </source>
</reference>
<comment type="caution">
    <text evidence="2">The sequence shown here is derived from an EMBL/GenBank/DDBJ whole genome shotgun (WGS) entry which is preliminary data.</text>
</comment>
<proteinExistence type="predicted"/>
<dbReference type="PROSITE" id="PS51257">
    <property type="entry name" value="PROKAR_LIPOPROTEIN"/>
    <property type="match status" value="1"/>
</dbReference>